<evidence type="ECO:0000256" key="5">
    <source>
        <dbReference type="ARBA" id="ARBA00023136"/>
    </source>
</evidence>
<proteinExistence type="predicted"/>
<dbReference type="InterPro" id="IPR018076">
    <property type="entry name" value="T2SS_GspF_dom"/>
</dbReference>
<feature type="transmembrane region" description="Helical" evidence="6">
    <location>
        <begin position="143"/>
        <end position="162"/>
    </location>
</feature>
<evidence type="ECO:0000256" key="2">
    <source>
        <dbReference type="ARBA" id="ARBA00022475"/>
    </source>
</evidence>
<evidence type="ECO:0000256" key="6">
    <source>
        <dbReference type="SAM" id="Phobius"/>
    </source>
</evidence>
<reference evidence="8 9" key="1">
    <citation type="submission" date="2016-10" db="EMBL/GenBank/DDBJ databases">
        <authorList>
            <person name="de Groot N.N."/>
        </authorList>
    </citation>
    <scope>NUCLEOTIDE SEQUENCE [LARGE SCALE GENOMIC DNA]</scope>
    <source>
        <strain evidence="8 9">DSM 26915</strain>
    </source>
</reference>
<comment type="subcellular location">
    <subcellularLocation>
        <location evidence="1">Cell membrane</location>
        <topology evidence="1">Multi-pass membrane protein</topology>
    </subcellularLocation>
</comment>
<evidence type="ECO:0000256" key="3">
    <source>
        <dbReference type="ARBA" id="ARBA00022692"/>
    </source>
</evidence>
<evidence type="ECO:0000259" key="7">
    <source>
        <dbReference type="Pfam" id="PF00482"/>
    </source>
</evidence>
<dbReference type="Proteomes" id="UP000236752">
    <property type="component" value="Unassembled WGS sequence"/>
</dbReference>
<dbReference type="RefSeq" id="WP_103908854.1">
    <property type="nucleotide sequence ID" value="NZ_FNUZ01000001.1"/>
</dbReference>
<keyword evidence="2" id="KW-1003">Cell membrane</keyword>
<accession>A0A1H5T399</accession>
<feature type="transmembrane region" description="Helical" evidence="6">
    <location>
        <begin position="111"/>
        <end position="131"/>
    </location>
</feature>
<dbReference type="PANTHER" id="PTHR35007:SF2">
    <property type="entry name" value="PILUS ASSEMBLE PROTEIN"/>
    <property type="match status" value="1"/>
</dbReference>
<dbReference type="OrthoDB" id="9810662at2"/>
<keyword evidence="4 6" id="KW-1133">Transmembrane helix</keyword>
<evidence type="ECO:0000313" key="9">
    <source>
        <dbReference type="Proteomes" id="UP000236752"/>
    </source>
</evidence>
<dbReference type="EMBL" id="FNUZ01000001">
    <property type="protein sequence ID" value="SEF57266.1"/>
    <property type="molecule type" value="Genomic_DNA"/>
</dbReference>
<organism evidence="8 9">
    <name type="scientific">Thalassococcus halodurans</name>
    <dbReference type="NCBI Taxonomy" id="373675"/>
    <lineage>
        <taxon>Bacteria</taxon>
        <taxon>Pseudomonadati</taxon>
        <taxon>Pseudomonadota</taxon>
        <taxon>Alphaproteobacteria</taxon>
        <taxon>Rhodobacterales</taxon>
        <taxon>Roseobacteraceae</taxon>
        <taxon>Thalassococcus</taxon>
    </lineage>
</organism>
<keyword evidence="5 6" id="KW-0472">Membrane</keyword>
<sequence>MDLFANITSVITGLLGPAGPVILLGGVGLLLLLACIPIVLSQKPDPLDKLKEAQQSRVQKETTAILREKGRNDKLNKYAQLLEPTDEKELSDIKSKLQQAGYRSKDAVRTYYFAQFALALAGLGLGALYYSLNAGTDSTTKDMIMWVLGPGVVGYMGPKYWVTKRADKRRQEIQDGFPDALDMMLVCVEAGQSMDQAILRISKELRASFPNLADEFLMVSYEMKAGKEKTAVLNDMSERCGVQDISSFVTVLNQSQTFGTSIADALRVYAGEMRDKRVMRAEEKANQLPTKMTLTTMMFTVPPLLLILVGPSVVGITNMGLN</sequence>
<name>A0A1H5T399_9RHOB</name>
<dbReference type="GO" id="GO:0005886">
    <property type="term" value="C:plasma membrane"/>
    <property type="evidence" value="ECO:0007669"/>
    <property type="project" value="UniProtKB-SubCell"/>
</dbReference>
<feature type="domain" description="Type II secretion system protein GspF" evidence="7">
    <location>
        <begin position="181"/>
        <end position="309"/>
    </location>
</feature>
<evidence type="ECO:0000256" key="4">
    <source>
        <dbReference type="ARBA" id="ARBA00022989"/>
    </source>
</evidence>
<dbReference type="AlphaFoldDB" id="A0A1H5T399"/>
<dbReference type="PANTHER" id="PTHR35007">
    <property type="entry name" value="INTEGRAL MEMBRANE PROTEIN-RELATED"/>
    <property type="match status" value="1"/>
</dbReference>
<protein>
    <submittedName>
        <fullName evidence="8">Tight adherence protein C</fullName>
    </submittedName>
</protein>
<feature type="transmembrane region" description="Helical" evidence="6">
    <location>
        <begin position="294"/>
        <end position="316"/>
    </location>
</feature>
<gene>
    <name evidence="8" type="ORF">SAMN04488045_0472</name>
</gene>
<keyword evidence="9" id="KW-1185">Reference proteome</keyword>
<evidence type="ECO:0000313" key="8">
    <source>
        <dbReference type="EMBL" id="SEF57266.1"/>
    </source>
</evidence>
<dbReference type="Pfam" id="PF00482">
    <property type="entry name" value="T2SSF"/>
    <property type="match status" value="1"/>
</dbReference>
<evidence type="ECO:0000256" key="1">
    <source>
        <dbReference type="ARBA" id="ARBA00004651"/>
    </source>
</evidence>
<feature type="transmembrane region" description="Helical" evidence="6">
    <location>
        <begin position="20"/>
        <end position="40"/>
    </location>
</feature>
<keyword evidence="3 6" id="KW-0812">Transmembrane</keyword>